<dbReference type="GO" id="GO:0048527">
    <property type="term" value="P:lateral root development"/>
    <property type="evidence" value="ECO:0007669"/>
    <property type="project" value="InterPro"/>
</dbReference>
<organism evidence="2 3">
    <name type="scientific">Zingiber officinale</name>
    <name type="common">Ginger</name>
    <name type="synonym">Amomum zingiber</name>
    <dbReference type="NCBI Taxonomy" id="94328"/>
    <lineage>
        <taxon>Eukaryota</taxon>
        <taxon>Viridiplantae</taxon>
        <taxon>Streptophyta</taxon>
        <taxon>Embryophyta</taxon>
        <taxon>Tracheophyta</taxon>
        <taxon>Spermatophyta</taxon>
        <taxon>Magnoliopsida</taxon>
        <taxon>Liliopsida</taxon>
        <taxon>Zingiberales</taxon>
        <taxon>Zingiberaceae</taxon>
        <taxon>Zingiber</taxon>
    </lineage>
</organism>
<evidence type="ECO:0000259" key="1">
    <source>
        <dbReference type="Pfam" id="PF13943"/>
    </source>
</evidence>
<dbReference type="EMBL" id="JACMSC010000015">
    <property type="protein sequence ID" value="KAG6488076.1"/>
    <property type="molecule type" value="Genomic_DNA"/>
</dbReference>
<accession>A0A8J5KPS2</accession>
<sequence>MLSSPSVLTKRYSIVLEEKVATTTRIIEQEDFDTANSGSGHEVTSIDEGLTVLHIYSKDISKCLMDFLKSKLLPALSTPTTEEAVDKVVSVQDESATTTELAITAASGDEEALSVEQESASIIEQEFASV</sequence>
<keyword evidence="3" id="KW-1185">Reference proteome</keyword>
<evidence type="ECO:0000313" key="2">
    <source>
        <dbReference type="EMBL" id="KAG6488076.1"/>
    </source>
</evidence>
<comment type="caution">
    <text evidence="2">The sequence shown here is derived from an EMBL/GenBank/DDBJ whole genome shotgun (WGS) entry which is preliminary data.</text>
</comment>
<reference evidence="2 3" key="1">
    <citation type="submission" date="2020-08" db="EMBL/GenBank/DDBJ databases">
        <title>Plant Genome Project.</title>
        <authorList>
            <person name="Zhang R.-G."/>
        </authorList>
    </citation>
    <scope>NUCLEOTIDE SEQUENCE [LARGE SCALE GENOMIC DNA]</scope>
    <source>
        <tissue evidence="2">Rhizome</tissue>
    </source>
</reference>
<evidence type="ECO:0000313" key="3">
    <source>
        <dbReference type="Proteomes" id="UP000734854"/>
    </source>
</evidence>
<dbReference type="InterPro" id="IPR044692">
    <property type="entry name" value="WPP1/2/3"/>
</dbReference>
<dbReference type="GO" id="GO:0000278">
    <property type="term" value="P:mitotic cell cycle"/>
    <property type="evidence" value="ECO:0007669"/>
    <property type="project" value="InterPro"/>
</dbReference>
<dbReference type="PANTHER" id="PTHR34362:SF1">
    <property type="entry name" value="WPP DOMAIN-CONTAINING PROTEIN 1-RELATED"/>
    <property type="match status" value="1"/>
</dbReference>
<gene>
    <name evidence="2" type="ORF">ZIOFF_056834</name>
</gene>
<protein>
    <recommendedName>
        <fullName evidence="1">WPP domain-containing protein</fullName>
    </recommendedName>
</protein>
<dbReference type="InterPro" id="IPR025265">
    <property type="entry name" value="WPP_dom"/>
</dbReference>
<dbReference type="PANTHER" id="PTHR34362">
    <property type="entry name" value="WPP DOMAIN-CONTAINING PROTEIN 1-RELATED"/>
    <property type="match status" value="1"/>
</dbReference>
<dbReference type="Proteomes" id="UP000734854">
    <property type="component" value="Unassembled WGS sequence"/>
</dbReference>
<dbReference type="AlphaFoldDB" id="A0A8J5KPS2"/>
<proteinExistence type="predicted"/>
<feature type="domain" description="WPP" evidence="1">
    <location>
        <begin position="2"/>
        <end position="71"/>
    </location>
</feature>
<dbReference type="Pfam" id="PF13943">
    <property type="entry name" value="WPP"/>
    <property type="match status" value="1"/>
</dbReference>
<name>A0A8J5KPS2_ZINOF</name>